<name>D8TDM6_SELML</name>
<dbReference type="FunCoup" id="D8TDM6">
    <property type="interactions" value="1698"/>
</dbReference>
<proteinExistence type="predicted"/>
<evidence type="ECO:0000313" key="1">
    <source>
        <dbReference type="EMBL" id="EFJ05236.1"/>
    </source>
</evidence>
<dbReference type="InterPro" id="IPR015915">
    <property type="entry name" value="Kelch-typ_b-propeller"/>
</dbReference>
<accession>D8TDM6</accession>
<dbReference type="PANTHER" id="PTHR23244:SF471">
    <property type="entry name" value="GUANINE NUCLEOTIDE-BINDING PROTEIN SUBUNIT BETA 1-RELATED"/>
    <property type="match status" value="1"/>
</dbReference>
<dbReference type="Pfam" id="PF24681">
    <property type="entry name" value="Kelch_KLHDC2_KLHL20_DRC7"/>
    <property type="match status" value="2"/>
</dbReference>
<evidence type="ECO:0000313" key="2">
    <source>
        <dbReference type="Proteomes" id="UP000001514"/>
    </source>
</evidence>
<reference evidence="1 2" key="1">
    <citation type="journal article" date="2011" name="Science">
        <title>The Selaginella genome identifies genetic changes associated with the evolution of vascular plants.</title>
        <authorList>
            <person name="Banks J.A."/>
            <person name="Nishiyama T."/>
            <person name="Hasebe M."/>
            <person name="Bowman J.L."/>
            <person name="Gribskov M."/>
            <person name="dePamphilis C."/>
            <person name="Albert V.A."/>
            <person name="Aono N."/>
            <person name="Aoyama T."/>
            <person name="Ambrose B.A."/>
            <person name="Ashton N.W."/>
            <person name="Axtell M.J."/>
            <person name="Barker E."/>
            <person name="Barker M.S."/>
            <person name="Bennetzen J.L."/>
            <person name="Bonawitz N.D."/>
            <person name="Chapple C."/>
            <person name="Cheng C."/>
            <person name="Correa L.G."/>
            <person name="Dacre M."/>
            <person name="DeBarry J."/>
            <person name="Dreyer I."/>
            <person name="Elias M."/>
            <person name="Engstrom E.M."/>
            <person name="Estelle M."/>
            <person name="Feng L."/>
            <person name="Finet C."/>
            <person name="Floyd S.K."/>
            <person name="Frommer W.B."/>
            <person name="Fujita T."/>
            <person name="Gramzow L."/>
            <person name="Gutensohn M."/>
            <person name="Harholt J."/>
            <person name="Hattori M."/>
            <person name="Heyl A."/>
            <person name="Hirai T."/>
            <person name="Hiwatashi Y."/>
            <person name="Ishikawa M."/>
            <person name="Iwata M."/>
            <person name="Karol K.G."/>
            <person name="Koehler B."/>
            <person name="Kolukisaoglu U."/>
            <person name="Kubo M."/>
            <person name="Kurata T."/>
            <person name="Lalonde S."/>
            <person name="Li K."/>
            <person name="Li Y."/>
            <person name="Litt A."/>
            <person name="Lyons E."/>
            <person name="Manning G."/>
            <person name="Maruyama T."/>
            <person name="Michael T.P."/>
            <person name="Mikami K."/>
            <person name="Miyazaki S."/>
            <person name="Morinaga S."/>
            <person name="Murata T."/>
            <person name="Mueller-Roeber B."/>
            <person name="Nelson D.R."/>
            <person name="Obara M."/>
            <person name="Oguri Y."/>
            <person name="Olmstead R.G."/>
            <person name="Onodera N."/>
            <person name="Petersen B.L."/>
            <person name="Pils B."/>
            <person name="Prigge M."/>
            <person name="Rensing S.A."/>
            <person name="Riano-Pachon D.M."/>
            <person name="Roberts A.W."/>
            <person name="Sato Y."/>
            <person name="Scheller H.V."/>
            <person name="Schulz B."/>
            <person name="Schulz C."/>
            <person name="Shakirov E.V."/>
            <person name="Shibagaki N."/>
            <person name="Shinohara N."/>
            <person name="Shippen D.E."/>
            <person name="Soerensen I."/>
            <person name="Sotooka R."/>
            <person name="Sugimoto N."/>
            <person name="Sugita M."/>
            <person name="Sumikawa N."/>
            <person name="Tanurdzic M."/>
            <person name="Theissen G."/>
            <person name="Ulvskov P."/>
            <person name="Wakazuki S."/>
            <person name="Weng J.K."/>
            <person name="Willats W.W."/>
            <person name="Wipf D."/>
            <person name="Wolf P.G."/>
            <person name="Yang L."/>
            <person name="Zimmer A.D."/>
            <person name="Zhu Q."/>
            <person name="Mitros T."/>
            <person name="Hellsten U."/>
            <person name="Loque D."/>
            <person name="Otillar R."/>
            <person name="Salamov A."/>
            <person name="Schmutz J."/>
            <person name="Shapiro H."/>
            <person name="Lindquist E."/>
            <person name="Lucas S."/>
            <person name="Rokhsar D."/>
            <person name="Grigoriev I.V."/>
        </authorList>
    </citation>
    <scope>NUCLEOTIDE SEQUENCE [LARGE SCALE GENOMIC DNA]</scope>
</reference>
<dbReference type="SUPFAM" id="SSF117281">
    <property type="entry name" value="Kelch motif"/>
    <property type="match status" value="1"/>
</dbReference>
<dbReference type="STRING" id="88036.D8TDM6"/>
<dbReference type="KEGG" id="smo:SELMODRAFT_431742"/>
<organism evidence="2">
    <name type="scientific">Selaginella moellendorffii</name>
    <name type="common">Spikemoss</name>
    <dbReference type="NCBI Taxonomy" id="88036"/>
    <lineage>
        <taxon>Eukaryota</taxon>
        <taxon>Viridiplantae</taxon>
        <taxon>Streptophyta</taxon>
        <taxon>Embryophyta</taxon>
        <taxon>Tracheophyta</taxon>
        <taxon>Lycopodiopsida</taxon>
        <taxon>Selaginellales</taxon>
        <taxon>Selaginellaceae</taxon>
        <taxon>Selaginella</taxon>
    </lineage>
</organism>
<dbReference type="AlphaFoldDB" id="D8TDM6"/>
<sequence>MKWAPRRSSDQLQQQLPGCKWGHTCNAVRNLIYIFGGCGRDECQTNDVHVFDIGTYTWSKPVIKGTHPSPRDSHSSTAVGLSSIYQHFGDVPALREGHSASLIGDNLFVFGGCGKSSDPSEEYYNDLHVLNTNTFVWKSTTGVLPIPRDSHTCSSYKNCFVVMGGKDGGNAYLNDVHILDKETMAWREVKTTGAELMPRARHTTISHGKYLVVFGGFSDDRKLFNDVHTLDLRDSVNAEQGILFFYGGCNKELEALDDMYFLDTEMLREKDSSEPKLSMRKELKRRRQEYRATPFMLDKQRDADKSLVSSHGGTSDQAGLEQDVEYIREIWLENYVYGNKVFKVKVSILYQLHFFTTAATDRDSGIVHLVFETVEKVVRDTFNTLLKLRAQYSQTVNCLAFINNKFNDNISLNSLAFLHFCALKLGEGELDLTEDFQS</sequence>
<dbReference type="Proteomes" id="UP000001514">
    <property type="component" value="Unassembled WGS sequence"/>
</dbReference>
<dbReference type="eggNOG" id="KOG0929">
    <property type="taxonomic scope" value="Eukaryota"/>
</dbReference>
<dbReference type="HOGENOM" id="CLU_026060_0_1_1"/>
<dbReference type="PANTHER" id="PTHR23244">
    <property type="entry name" value="KELCH REPEAT DOMAIN"/>
    <property type="match status" value="1"/>
</dbReference>
<gene>
    <name evidence="1" type="ORF">SELMODRAFT_431742</name>
</gene>
<dbReference type="Gene3D" id="2.120.10.80">
    <property type="entry name" value="Kelch-type beta propeller"/>
    <property type="match status" value="2"/>
</dbReference>
<protein>
    <submittedName>
        <fullName evidence="1">Uncharacterized protein</fullName>
    </submittedName>
</protein>
<keyword evidence="2" id="KW-1185">Reference proteome</keyword>
<dbReference type="Gramene" id="EFJ05236">
    <property type="protein sequence ID" value="EFJ05236"/>
    <property type="gene ID" value="SELMODRAFT_431742"/>
</dbReference>
<dbReference type="EMBL" id="GL377732">
    <property type="protein sequence ID" value="EFJ05236.1"/>
    <property type="molecule type" value="Genomic_DNA"/>
</dbReference>
<dbReference type="InParanoid" id="D8TDM6"/>
<dbReference type="eggNOG" id="KOG0379">
    <property type="taxonomic scope" value="Eukaryota"/>
</dbReference>